<keyword evidence="4 5" id="KW-0472">Membrane</keyword>
<dbReference type="GO" id="GO:0065002">
    <property type="term" value="P:intracellular protein transmembrane transport"/>
    <property type="evidence" value="ECO:0007669"/>
    <property type="project" value="TreeGrafter"/>
</dbReference>
<keyword evidence="5" id="KW-0811">Translocation</keyword>
<dbReference type="InterPro" id="IPR002033">
    <property type="entry name" value="TatC"/>
</dbReference>
<dbReference type="GO" id="GO:0033281">
    <property type="term" value="C:TAT protein transport complex"/>
    <property type="evidence" value="ECO:0007669"/>
    <property type="project" value="UniProtKB-UniRule"/>
</dbReference>
<evidence type="ECO:0000256" key="2">
    <source>
        <dbReference type="ARBA" id="ARBA00022692"/>
    </source>
</evidence>
<keyword evidence="5" id="KW-1003">Cell membrane</keyword>
<evidence type="ECO:0000313" key="7">
    <source>
        <dbReference type="Proteomes" id="UP000242310"/>
    </source>
</evidence>
<evidence type="ECO:0000313" key="6">
    <source>
        <dbReference type="EMBL" id="PSL46936.1"/>
    </source>
</evidence>
<evidence type="ECO:0000256" key="3">
    <source>
        <dbReference type="ARBA" id="ARBA00022989"/>
    </source>
</evidence>
<evidence type="ECO:0000256" key="5">
    <source>
        <dbReference type="HAMAP-Rule" id="MF_00902"/>
    </source>
</evidence>
<dbReference type="NCBIfam" id="TIGR00945">
    <property type="entry name" value="tatC"/>
    <property type="match status" value="1"/>
</dbReference>
<dbReference type="GO" id="GO:0009977">
    <property type="term" value="F:proton motive force dependent protein transmembrane transporter activity"/>
    <property type="evidence" value="ECO:0007669"/>
    <property type="project" value="TreeGrafter"/>
</dbReference>
<keyword evidence="3 5" id="KW-1133">Transmembrane helix</keyword>
<dbReference type="PRINTS" id="PR01840">
    <property type="entry name" value="TATCFAMILY"/>
</dbReference>
<proteinExistence type="inferred from homology"/>
<dbReference type="PANTHER" id="PTHR30371">
    <property type="entry name" value="SEC-INDEPENDENT PROTEIN TRANSLOCASE PROTEIN TATC"/>
    <property type="match status" value="1"/>
</dbReference>
<organism evidence="6 7">
    <name type="scientific">Salsuginibacillus halophilus</name>
    <dbReference type="NCBI Taxonomy" id="517424"/>
    <lineage>
        <taxon>Bacteria</taxon>
        <taxon>Bacillati</taxon>
        <taxon>Bacillota</taxon>
        <taxon>Bacilli</taxon>
        <taxon>Bacillales</taxon>
        <taxon>Bacillaceae</taxon>
        <taxon>Salsuginibacillus</taxon>
    </lineage>
</organism>
<keyword evidence="7" id="KW-1185">Reference proteome</keyword>
<dbReference type="PANTHER" id="PTHR30371:SF0">
    <property type="entry name" value="SEC-INDEPENDENT PROTEIN TRANSLOCASE PROTEIN TATC, CHLOROPLASTIC-RELATED"/>
    <property type="match status" value="1"/>
</dbReference>
<feature type="transmembrane region" description="Helical" evidence="5">
    <location>
        <begin position="155"/>
        <end position="181"/>
    </location>
</feature>
<comment type="subunit">
    <text evidence="5">Forms a complex with TatA.</text>
</comment>
<keyword evidence="5" id="KW-0653">Protein transport</keyword>
<dbReference type="HAMAP" id="MF_00902">
    <property type="entry name" value="TatC"/>
    <property type="match status" value="1"/>
</dbReference>
<comment type="caution">
    <text evidence="5">Lacks conserved residue(s) required for the propagation of feature annotation.</text>
</comment>
<comment type="function">
    <text evidence="5">Part of the twin-arginine translocation (Tat) system that transports large folded proteins containing a characteristic twin-arginine motif in their signal peptide across membranes.</text>
</comment>
<dbReference type="Proteomes" id="UP000242310">
    <property type="component" value="Unassembled WGS sequence"/>
</dbReference>
<feature type="transmembrane region" description="Helical" evidence="5">
    <location>
        <begin position="193"/>
        <end position="210"/>
    </location>
</feature>
<dbReference type="AlphaFoldDB" id="A0A2P8HL54"/>
<dbReference type="GO" id="GO:0043953">
    <property type="term" value="P:protein transport by the Tat complex"/>
    <property type="evidence" value="ECO:0007669"/>
    <property type="project" value="UniProtKB-UniRule"/>
</dbReference>
<sequence length="261" mass="30258">MMQQKNMSFVEHFGELRKRLMIIAFFLVAGMGLGFFIAPNVISYLQNIPPAQDFPMNAFHLTDPLKVYMNFAFFTGVVITFPVIMYQLWGFISPGLMEKERKVTLSYIPVSVVLFLGGLAFSFYILFPYVIEFLGNLADRLNITEQYGINEYFAFLFQLTIPFGFLFQLPVVVMFLTRLGIVTPTFLSQIRKYAYFVLLIIAGFITPPEIVSHLMVTLPMFLLYELSITVSRFAHKRMLKAEAERQRELVEQEQSNRRDDK</sequence>
<evidence type="ECO:0000256" key="1">
    <source>
        <dbReference type="ARBA" id="ARBA00004141"/>
    </source>
</evidence>
<evidence type="ECO:0000256" key="4">
    <source>
        <dbReference type="ARBA" id="ARBA00023136"/>
    </source>
</evidence>
<dbReference type="InterPro" id="IPR019820">
    <property type="entry name" value="Sec-indep_translocase_CS"/>
</dbReference>
<feature type="transmembrane region" description="Helical" evidence="5">
    <location>
        <begin position="20"/>
        <end position="45"/>
    </location>
</feature>
<dbReference type="EMBL" id="PYAV01000005">
    <property type="protein sequence ID" value="PSL46936.1"/>
    <property type="molecule type" value="Genomic_DNA"/>
</dbReference>
<reference evidence="6 7" key="1">
    <citation type="submission" date="2018-03" db="EMBL/GenBank/DDBJ databases">
        <title>Genomic Encyclopedia of Type Strains, Phase III (KMG-III): the genomes of soil and plant-associated and newly described type strains.</title>
        <authorList>
            <person name="Whitman W."/>
        </authorList>
    </citation>
    <scope>NUCLEOTIDE SEQUENCE [LARGE SCALE GENOMIC DNA]</scope>
    <source>
        <strain evidence="6 7">CGMCC 1.07653</strain>
    </source>
</reference>
<comment type="caution">
    <text evidence="6">The sequence shown here is derived from an EMBL/GenBank/DDBJ whole genome shotgun (WGS) entry which is preliminary data.</text>
</comment>
<feature type="transmembrane region" description="Helical" evidence="5">
    <location>
        <begin position="107"/>
        <end position="131"/>
    </location>
</feature>
<protein>
    <recommendedName>
        <fullName evidence="5">Sec-independent protein translocase protein TatC</fullName>
    </recommendedName>
</protein>
<name>A0A2P8HL54_9BACI</name>
<keyword evidence="5" id="KW-0813">Transport</keyword>
<keyword evidence="2 5" id="KW-0812">Transmembrane</keyword>
<gene>
    <name evidence="5" type="primary">tatC</name>
    <name evidence="6" type="ORF">B0H94_10589</name>
</gene>
<accession>A0A2P8HL54</accession>
<comment type="subcellular location">
    <subcellularLocation>
        <location evidence="5">Cell membrane</location>
        <topology evidence="5">Multi-pass membrane protein</topology>
    </subcellularLocation>
    <subcellularLocation>
        <location evidence="1">Membrane</location>
        <topology evidence="1">Multi-pass membrane protein</topology>
    </subcellularLocation>
</comment>
<dbReference type="PROSITE" id="PS01218">
    <property type="entry name" value="TATC"/>
    <property type="match status" value="1"/>
</dbReference>
<comment type="similarity">
    <text evidence="5">Belongs to the TatC family.</text>
</comment>
<dbReference type="Pfam" id="PF00902">
    <property type="entry name" value="TatC"/>
    <property type="match status" value="1"/>
</dbReference>
<feature type="transmembrane region" description="Helical" evidence="5">
    <location>
        <begin position="65"/>
        <end position="86"/>
    </location>
</feature>